<sequence>MELSTEDDVNYTFFPVSNGSVEFKVKAKNNAHVALTTQRKQSDPMLEVFFGGWKNTKSAIRRDRKEPDKAEIETPNILSSTEFRGFWIRWDRGSIAAGREGEDTPLLTWEDPEPFPITFVGVSTGWGSTGAWKIEGLIEFSTPDKPQYNFQPVLAGSLTFECCGSHDCHIALTPGPAEMDPMYEIILGGWYNKQSVIRYCRKKPDKVTVSTPKLLDPDNFKKFLIEWRKGKVTVRDRDSDKIIMEWQDFTSFGITHFGLRTILGATGHWRFNHFNNPGAS</sequence>
<gene>
    <name evidence="1" type="ORF">PYW08_007196</name>
</gene>
<protein>
    <submittedName>
        <fullName evidence="1">Uncharacterized protein</fullName>
    </submittedName>
</protein>
<evidence type="ECO:0000313" key="1">
    <source>
        <dbReference type="EMBL" id="KAJ8736540.1"/>
    </source>
</evidence>
<proteinExistence type="predicted"/>
<dbReference type="Proteomes" id="UP001231649">
    <property type="component" value="Chromosome 2"/>
</dbReference>
<comment type="caution">
    <text evidence="1">The sequence shown here is derived from an EMBL/GenBank/DDBJ whole genome shotgun (WGS) entry which is preliminary data.</text>
</comment>
<dbReference type="EMBL" id="CM056778">
    <property type="protein sequence ID" value="KAJ8736540.1"/>
    <property type="molecule type" value="Genomic_DNA"/>
</dbReference>
<evidence type="ECO:0000313" key="2">
    <source>
        <dbReference type="Proteomes" id="UP001231649"/>
    </source>
</evidence>
<accession>A0ACC2R9Q9</accession>
<keyword evidence="2" id="KW-1185">Reference proteome</keyword>
<name>A0ACC2R9Q9_9NEOP</name>
<reference evidence="1" key="1">
    <citation type="submission" date="2023-03" db="EMBL/GenBank/DDBJ databases">
        <title>Chromosome-level genomes of two armyworms, Mythimna separata and Mythimna loreyi, provide insights into the biosynthesis and reception of sex pheromones.</title>
        <authorList>
            <person name="Zhao H."/>
        </authorList>
    </citation>
    <scope>NUCLEOTIDE SEQUENCE</scope>
    <source>
        <strain evidence="1">BeijingLab</strain>
    </source>
</reference>
<organism evidence="1 2">
    <name type="scientific">Mythimna loreyi</name>
    <dbReference type="NCBI Taxonomy" id="667449"/>
    <lineage>
        <taxon>Eukaryota</taxon>
        <taxon>Metazoa</taxon>
        <taxon>Ecdysozoa</taxon>
        <taxon>Arthropoda</taxon>
        <taxon>Hexapoda</taxon>
        <taxon>Insecta</taxon>
        <taxon>Pterygota</taxon>
        <taxon>Neoptera</taxon>
        <taxon>Endopterygota</taxon>
        <taxon>Lepidoptera</taxon>
        <taxon>Glossata</taxon>
        <taxon>Ditrysia</taxon>
        <taxon>Noctuoidea</taxon>
        <taxon>Noctuidae</taxon>
        <taxon>Noctuinae</taxon>
        <taxon>Hadenini</taxon>
        <taxon>Mythimna</taxon>
    </lineage>
</organism>